<feature type="transmembrane region" description="Helical" evidence="1">
    <location>
        <begin position="355"/>
        <end position="377"/>
    </location>
</feature>
<reference evidence="3" key="1">
    <citation type="submission" date="2020-05" db="EMBL/GenBank/DDBJ databases">
        <title>Mycena genomes resolve the evolution of fungal bioluminescence.</title>
        <authorList>
            <person name="Tsai I.J."/>
        </authorList>
    </citation>
    <scope>NUCLEOTIDE SEQUENCE</scope>
    <source>
        <strain evidence="3">CCC161011</strain>
    </source>
</reference>
<dbReference type="PANTHER" id="PTHR36927:SF4">
    <property type="entry name" value="BLR5718 PROTEIN"/>
    <property type="match status" value="1"/>
</dbReference>
<feature type="transmembrane region" description="Helical" evidence="1">
    <location>
        <begin position="185"/>
        <end position="205"/>
    </location>
</feature>
<feature type="domain" description="Acyltransferase 3" evidence="2">
    <location>
        <begin position="22"/>
        <end position="376"/>
    </location>
</feature>
<feature type="transmembrane region" description="Helical" evidence="1">
    <location>
        <begin position="30"/>
        <end position="52"/>
    </location>
</feature>
<evidence type="ECO:0000313" key="4">
    <source>
        <dbReference type="Proteomes" id="UP000620124"/>
    </source>
</evidence>
<name>A0A8H6YLK1_9AGAR</name>
<evidence type="ECO:0000313" key="3">
    <source>
        <dbReference type="EMBL" id="KAF7362138.1"/>
    </source>
</evidence>
<dbReference type="PANTHER" id="PTHR36927">
    <property type="entry name" value="BLR4337 PROTEIN"/>
    <property type="match status" value="1"/>
</dbReference>
<keyword evidence="1" id="KW-1133">Transmembrane helix</keyword>
<comment type="caution">
    <text evidence="3">The sequence shown here is derived from an EMBL/GenBank/DDBJ whole genome shotgun (WGS) entry which is preliminary data.</text>
</comment>
<feature type="transmembrane region" description="Helical" evidence="1">
    <location>
        <begin position="326"/>
        <end position="343"/>
    </location>
</feature>
<sequence length="386" mass="43055">MSGGQSERTALLPRTILDTRVHFIDNLRSTLIALVIFHHAALAFGGIGSWHYVSPFHPAESSLILSIFVAINQTYFMGMLFFLSGHFSAVSASRKTWAAFCVDKLKRLGIPMVVYTLLIHPLVLVIVWWSRHTPILPALSTYYRTLDGARGPVWFLATLLLFDLIYVTVRKFLHPPTFLIPNSAARYRVTAAVCITTVIVGSYFMRLWHPVLGVRRPLPPLGLQLAYALQYILAYIAGICLSSIEKYLLVSHSGRALALAYLFATISLVVAVNLIPHAFRIEWPFSIFYAVWNELCFYFIGTALHSFFHDSAHTTKRWGNTARYSYGAYLMHALVIVSLQILVDTAGGPGLVYGLLKTIVVGTLGVIFSWAAAWLLIRIPGVAKIV</sequence>
<keyword evidence="3" id="KW-0012">Acyltransferase</keyword>
<dbReference type="InterPro" id="IPR002656">
    <property type="entry name" value="Acyl_transf_3_dom"/>
</dbReference>
<keyword evidence="1" id="KW-0812">Transmembrane</keyword>
<dbReference type="EMBL" id="JACAZI010000004">
    <property type="protein sequence ID" value="KAF7362138.1"/>
    <property type="molecule type" value="Genomic_DNA"/>
</dbReference>
<gene>
    <name evidence="3" type="ORF">MVEN_00559800</name>
</gene>
<protein>
    <submittedName>
        <fullName evidence="3">Acyltransferase 3</fullName>
    </submittedName>
</protein>
<dbReference type="InterPro" id="IPR050623">
    <property type="entry name" value="Glucan_succinyl_AcylTrfase"/>
</dbReference>
<feature type="transmembrane region" description="Helical" evidence="1">
    <location>
        <begin position="225"/>
        <end position="244"/>
    </location>
</feature>
<keyword evidence="1" id="KW-0472">Membrane</keyword>
<feature type="transmembrane region" description="Helical" evidence="1">
    <location>
        <begin position="256"/>
        <end position="275"/>
    </location>
</feature>
<proteinExistence type="predicted"/>
<dbReference type="Pfam" id="PF01757">
    <property type="entry name" value="Acyl_transf_3"/>
    <property type="match status" value="1"/>
</dbReference>
<feature type="transmembrane region" description="Helical" evidence="1">
    <location>
        <begin position="64"/>
        <end position="87"/>
    </location>
</feature>
<dbReference type="OrthoDB" id="4141464at2759"/>
<feature type="transmembrane region" description="Helical" evidence="1">
    <location>
        <begin position="108"/>
        <end position="131"/>
    </location>
</feature>
<feature type="transmembrane region" description="Helical" evidence="1">
    <location>
        <begin position="151"/>
        <end position="173"/>
    </location>
</feature>
<organism evidence="3 4">
    <name type="scientific">Mycena venus</name>
    <dbReference type="NCBI Taxonomy" id="2733690"/>
    <lineage>
        <taxon>Eukaryota</taxon>
        <taxon>Fungi</taxon>
        <taxon>Dikarya</taxon>
        <taxon>Basidiomycota</taxon>
        <taxon>Agaricomycotina</taxon>
        <taxon>Agaricomycetes</taxon>
        <taxon>Agaricomycetidae</taxon>
        <taxon>Agaricales</taxon>
        <taxon>Marasmiineae</taxon>
        <taxon>Mycenaceae</taxon>
        <taxon>Mycena</taxon>
    </lineage>
</organism>
<feature type="transmembrane region" description="Helical" evidence="1">
    <location>
        <begin position="287"/>
        <end position="305"/>
    </location>
</feature>
<accession>A0A8H6YLK1</accession>
<evidence type="ECO:0000256" key="1">
    <source>
        <dbReference type="SAM" id="Phobius"/>
    </source>
</evidence>
<evidence type="ECO:0000259" key="2">
    <source>
        <dbReference type="Pfam" id="PF01757"/>
    </source>
</evidence>
<keyword evidence="4" id="KW-1185">Reference proteome</keyword>
<dbReference type="Proteomes" id="UP000620124">
    <property type="component" value="Unassembled WGS sequence"/>
</dbReference>
<dbReference type="GO" id="GO:0016747">
    <property type="term" value="F:acyltransferase activity, transferring groups other than amino-acyl groups"/>
    <property type="evidence" value="ECO:0007669"/>
    <property type="project" value="InterPro"/>
</dbReference>
<dbReference type="AlphaFoldDB" id="A0A8H6YLK1"/>
<keyword evidence="3" id="KW-0808">Transferase</keyword>